<keyword evidence="4" id="KW-0010">Activator</keyword>
<keyword evidence="3" id="KW-0238">DNA-binding</keyword>
<dbReference type="Pfam" id="PF03466">
    <property type="entry name" value="LysR_substrate"/>
    <property type="match status" value="1"/>
</dbReference>
<dbReference type="Gene3D" id="1.10.10.10">
    <property type="entry name" value="Winged helix-like DNA-binding domain superfamily/Winged helix DNA-binding domain"/>
    <property type="match status" value="1"/>
</dbReference>
<dbReference type="CDD" id="cd08411">
    <property type="entry name" value="PBP2_OxyR"/>
    <property type="match status" value="1"/>
</dbReference>
<evidence type="ECO:0000313" key="7">
    <source>
        <dbReference type="EMBL" id="USG61965.1"/>
    </source>
</evidence>
<dbReference type="RefSeq" id="WP_251935435.1">
    <property type="nucleotide sequence ID" value="NZ_CP098747.1"/>
</dbReference>
<dbReference type="PANTHER" id="PTHR30346">
    <property type="entry name" value="TRANSCRIPTIONAL DUAL REGULATOR HCAR-RELATED"/>
    <property type="match status" value="1"/>
</dbReference>
<proteinExistence type="inferred from homology"/>
<keyword evidence="8" id="KW-1185">Reference proteome</keyword>
<dbReference type="SUPFAM" id="SSF46785">
    <property type="entry name" value="Winged helix' DNA-binding domain"/>
    <property type="match status" value="1"/>
</dbReference>
<dbReference type="InterPro" id="IPR000847">
    <property type="entry name" value="LysR_HTH_N"/>
</dbReference>
<dbReference type="InterPro" id="IPR036390">
    <property type="entry name" value="WH_DNA-bd_sf"/>
</dbReference>
<reference evidence="7" key="1">
    <citation type="submission" date="2022-06" db="EMBL/GenBank/DDBJ databases">
        <title>Sneathiella actinostolidae sp. nov., isolated from a sea anemonein the Western Pacific Ocean.</title>
        <authorList>
            <person name="Wei M.J."/>
        </authorList>
    </citation>
    <scope>NUCLEOTIDE SEQUENCE</scope>
    <source>
        <strain evidence="7">PHK-P5</strain>
    </source>
</reference>
<dbReference type="InterPro" id="IPR005119">
    <property type="entry name" value="LysR_subst-bd"/>
</dbReference>
<evidence type="ECO:0000256" key="5">
    <source>
        <dbReference type="ARBA" id="ARBA00023163"/>
    </source>
</evidence>
<feature type="domain" description="HTH lysR-type" evidence="6">
    <location>
        <begin position="1"/>
        <end position="58"/>
    </location>
</feature>
<gene>
    <name evidence="7" type="ORF">NBZ79_03125</name>
</gene>
<name>A0ABY4W446_9PROT</name>
<dbReference type="Pfam" id="PF00126">
    <property type="entry name" value="HTH_1"/>
    <property type="match status" value="1"/>
</dbReference>
<keyword evidence="2" id="KW-0805">Transcription regulation</keyword>
<comment type="similarity">
    <text evidence="1">Belongs to the LysR transcriptional regulatory family.</text>
</comment>
<evidence type="ECO:0000256" key="3">
    <source>
        <dbReference type="ARBA" id="ARBA00023125"/>
    </source>
</evidence>
<evidence type="ECO:0000256" key="2">
    <source>
        <dbReference type="ARBA" id="ARBA00023015"/>
    </source>
</evidence>
<sequence>MNIRDMKYLVAVADERHFGRAALKCHVSQPALSGQIRKLEDQLGVMLFERTNRRVQITPIGEQIVEQARKLVTLSEEIVTTAQLARDPLSGPFRLGMIATIGPYLSPLVLTAIRKQLPNVQLTLIEDMTGNLENRLVHGQLDAALLATPPQALHMQDLPLYDEPFWVALPRNHPLATRDAIDLSELHAAELLLLADGHCFRDQMLEACNASAGTASANTRETSLETLLALVAAGDGVTLLPELAKPGGGAVKSAMLIRPEATRKVGRTVRLVSRTSFPRTEILHQIARIIRAHVPKAMLLSQNEPMGY</sequence>
<keyword evidence="5" id="KW-0804">Transcription</keyword>
<dbReference type="SUPFAM" id="SSF53850">
    <property type="entry name" value="Periplasmic binding protein-like II"/>
    <property type="match status" value="1"/>
</dbReference>
<dbReference type="InterPro" id="IPR036388">
    <property type="entry name" value="WH-like_DNA-bd_sf"/>
</dbReference>
<dbReference type="Proteomes" id="UP001056291">
    <property type="component" value="Chromosome"/>
</dbReference>
<protein>
    <submittedName>
        <fullName evidence="7">LysR substrate-binding domain-containing protein</fullName>
    </submittedName>
</protein>
<evidence type="ECO:0000256" key="1">
    <source>
        <dbReference type="ARBA" id="ARBA00009437"/>
    </source>
</evidence>
<dbReference type="PROSITE" id="PS50931">
    <property type="entry name" value="HTH_LYSR"/>
    <property type="match status" value="1"/>
</dbReference>
<organism evidence="7 8">
    <name type="scientific">Sneathiella marina</name>
    <dbReference type="NCBI Taxonomy" id="2950108"/>
    <lineage>
        <taxon>Bacteria</taxon>
        <taxon>Pseudomonadati</taxon>
        <taxon>Pseudomonadota</taxon>
        <taxon>Alphaproteobacteria</taxon>
        <taxon>Sneathiellales</taxon>
        <taxon>Sneathiellaceae</taxon>
        <taxon>Sneathiella</taxon>
    </lineage>
</organism>
<dbReference type="PRINTS" id="PR00039">
    <property type="entry name" value="HTHLYSR"/>
</dbReference>
<evidence type="ECO:0000259" key="6">
    <source>
        <dbReference type="PROSITE" id="PS50931"/>
    </source>
</evidence>
<evidence type="ECO:0000313" key="8">
    <source>
        <dbReference type="Proteomes" id="UP001056291"/>
    </source>
</evidence>
<dbReference type="PANTHER" id="PTHR30346:SF26">
    <property type="entry name" value="HYDROGEN PEROXIDE-INDUCIBLE GENES ACTIVATOR"/>
    <property type="match status" value="1"/>
</dbReference>
<accession>A0ABY4W446</accession>
<evidence type="ECO:0000256" key="4">
    <source>
        <dbReference type="ARBA" id="ARBA00023159"/>
    </source>
</evidence>
<dbReference type="Gene3D" id="3.40.190.10">
    <property type="entry name" value="Periplasmic binding protein-like II"/>
    <property type="match status" value="2"/>
</dbReference>
<dbReference type="EMBL" id="CP098747">
    <property type="protein sequence ID" value="USG61965.1"/>
    <property type="molecule type" value="Genomic_DNA"/>
</dbReference>